<dbReference type="Proteomes" id="UP001472677">
    <property type="component" value="Unassembled WGS sequence"/>
</dbReference>
<gene>
    <name evidence="1" type="ORF">V6N12_053467</name>
</gene>
<accession>A0ABR2D9B7</accession>
<protein>
    <submittedName>
        <fullName evidence="1">Uncharacterized protein</fullName>
    </submittedName>
</protein>
<reference evidence="1 2" key="1">
    <citation type="journal article" date="2024" name="G3 (Bethesda)">
        <title>Genome assembly of Hibiscus sabdariffa L. provides insights into metabolisms of medicinal natural products.</title>
        <authorList>
            <person name="Kim T."/>
        </authorList>
    </citation>
    <scope>NUCLEOTIDE SEQUENCE [LARGE SCALE GENOMIC DNA]</scope>
    <source>
        <strain evidence="1">TK-2024</strain>
        <tissue evidence="1">Old leaves</tissue>
    </source>
</reference>
<name>A0ABR2D9B7_9ROSI</name>
<organism evidence="1 2">
    <name type="scientific">Hibiscus sabdariffa</name>
    <name type="common">roselle</name>
    <dbReference type="NCBI Taxonomy" id="183260"/>
    <lineage>
        <taxon>Eukaryota</taxon>
        <taxon>Viridiplantae</taxon>
        <taxon>Streptophyta</taxon>
        <taxon>Embryophyta</taxon>
        <taxon>Tracheophyta</taxon>
        <taxon>Spermatophyta</taxon>
        <taxon>Magnoliopsida</taxon>
        <taxon>eudicotyledons</taxon>
        <taxon>Gunneridae</taxon>
        <taxon>Pentapetalae</taxon>
        <taxon>rosids</taxon>
        <taxon>malvids</taxon>
        <taxon>Malvales</taxon>
        <taxon>Malvaceae</taxon>
        <taxon>Malvoideae</taxon>
        <taxon>Hibiscus</taxon>
    </lineage>
</organism>
<keyword evidence="2" id="KW-1185">Reference proteome</keyword>
<dbReference type="EMBL" id="JBBPBM010000034">
    <property type="protein sequence ID" value="KAK8532016.1"/>
    <property type="molecule type" value="Genomic_DNA"/>
</dbReference>
<evidence type="ECO:0000313" key="2">
    <source>
        <dbReference type="Proteomes" id="UP001472677"/>
    </source>
</evidence>
<proteinExistence type="predicted"/>
<comment type="caution">
    <text evidence="1">The sequence shown here is derived from an EMBL/GenBank/DDBJ whole genome shotgun (WGS) entry which is preliminary data.</text>
</comment>
<evidence type="ECO:0000313" key="1">
    <source>
        <dbReference type="EMBL" id="KAK8532016.1"/>
    </source>
</evidence>
<sequence>MHENTEIYSEDLFHENCYGIRCFNGVSSIIDFVLHKPMISIGNDVSGFVVSAAYSILLPIQCHFTVRCPHLTKALFGLADKEMEHASSDFIG</sequence>